<keyword evidence="6" id="KW-0255">Endonuclease</keyword>
<dbReference type="InterPro" id="IPR020568">
    <property type="entry name" value="Ribosomal_Su5_D2-typ_SF"/>
</dbReference>
<reference evidence="6 7" key="1">
    <citation type="submission" date="2023-01" db="EMBL/GenBank/DDBJ databases">
        <title>Psychrosphaera sp. nov., isolated from marine algae.</title>
        <authorList>
            <person name="Bayburt H."/>
            <person name="Choi B.J."/>
            <person name="Kim J.M."/>
            <person name="Choi D.G."/>
            <person name="Jeon C.O."/>
        </authorList>
    </citation>
    <scope>NUCLEOTIDE SEQUENCE [LARGE SCALE GENOMIC DNA]</scope>
    <source>
        <strain evidence="6 7">G1-22</strain>
    </source>
</reference>
<evidence type="ECO:0000256" key="4">
    <source>
        <dbReference type="ARBA" id="ARBA00023204"/>
    </source>
</evidence>
<accession>A0ABT5FDF2</accession>
<dbReference type="PANTHER" id="PTHR10073">
    <property type="entry name" value="DNA MISMATCH REPAIR PROTEIN MLH, PMS, MUTL"/>
    <property type="match status" value="1"/>
</dbReference>
<dbReference type="Gene3D" id="3.30.565.10">
    <property type="entry name" value="Histidine kinase-like ATPase, C-terminal domain"/>
    <property type="match status" value="1"/>
</dbReference>
<dbReference type="InterPro" id="IPR002099">
    <property type="entry name" value="MutL/Mlh/PMS"/>
</dbReference>
<dbReference type="EMBL" id="JAQOMS010000002">
    <property type="protein sequence ID" value="MDC2889570.1"/>
    <property type="molecule type" value="Genomic_DNA"/>
</dbReference>
<dbReference type="Proteomes" id="UP001528411">
    <property type="component" value="Unassembled WGS sequence"/>
</dbReference>
<comment type="similarity">
    <text evidence="1">Belongs to the DNA mismatch repair MutL/HexB family.</text>
</comment>
<dbReference type="Pfam" id="PF01119">
    <property type="entry name" value="DNA_mis_repair"/>
    <property type="match status" value="1"/>
</dbReference>
<feature type="domain" description="DNA mismatch repair protein S5" evidence="5">
    <location>
        <begin position="216"/>
        <end position="334"/>
    </location>
</feature>
<dbReference type="InterPro" id="IPR036890">
    <property type="entry name" value="HATPase_C_sf"/>
</dbReference>
<name>A0ABT5FDF2_9GAMM</name>
<keyword evidence="6" id="KW-0378">Hydrolase</keyword>
<proteinExistence type="inferred from homology"/>
<evidence type="ECO:0000259" key="5">
    <source>
        <dbReference type="SMART" id="SM01340"/>
    </source>
</evidence>
<dbReference type="InterPro" id="IPR014762">
    <property type="entry name" value="DNA_mismatch_repair_CS"/>
</dbReference>
<dbReference type="SMART" id="SM01340">
    <property type="entry name" value="DNA_mis_repair"/>
    <property type="match status" value="1"/>
</dbReference>
<dbReference type="CDD" id="cd16926">
    <property type="entry name" value="HATPase_MutL-MLH-PMS-like"/>
    <property type="match status" value="1"/>
</dbReference>
<keyword evidence="7" id="KW-1185">Reference proteome</keyword>
<evidence type="ECO:0000313" key="7">
    <source>
        <dbReference type="Proteomes" id="UP001528411"/>
    </source>
</evidence>
<organism evidence="6 7">
    <name type="scientific">Psychrosphaera algicola</name>
    <dbReference type="NCBI Taxonomy" id="3023714"/>
    <lineage>
        <taxon>Bacteria</taxon>
        <taxon>Pseudomonadati</taxon>
        <taxon>Pseudomonadota</taxon>
        <taxon>Gammaproteobacteria</taxon>
        <taxon>Alteromonadales</taxon>
        <taxon>Pseudoalteromonadaceae</taxon>
        <taxon>Psychrosphaera</taxon>
    </lineage>
</organism>
<sequence length="442" mass="49451">MPIQILPPQLANQIAAGEVVERPASVVKELVENALDAGATKVEVEIDRGGQKRILIRDNGKGIVKDELALALSRHATSKISCLDDLEAIHSLGFRGEALASISSVSRLTLTSKPQSQNEAWAASAEGLNMAVAVKPAAHPNGTSIEVLDLFFNTPARRKFLRADKTEFNHIELLIKRIAMSRPEISFVLKHNGKTIKRYRGQGNESDWQQQMSGRLAEVINQRFVDQCQYGYLQYDDVEISVWVNQPELCAGVNPSQYAFVNGRMMRDKLLQHAIRQGYGDSLHSEQQPEYVITVNLPATDVDVNVHPAKHEVRFHHSRLIHDLVVRTVQEAIEHFYQLPETGKGDGTKLEGGLGSASDDYQKAFEQTEIQKSCLTSLDDQPQSVEGSLFRRDADGFCLKETLKALYRVRLKALCLQEQRKALNKETRVMESCRLGMKRLGE</sequence>
<keyword evidence="4" id="KW-0234">DNA repair</keyword>
<dbReference type="InterPro" id="IPR013507">
    <property type="entry name" value="DNA_mismatch_S5_2-like"/>
</dbReference>
<dbReference type="InterPro" id="IPR014721">
    <property type="entry name" value="Ribsml_uS5_D2-typ_fold_subgr"/>
</dbReference>
<protein>
    <recommendedName>
        <fullName evidence="2">DNA mismatch repair protein MutL</fullName>
    </recommendedName>
</protein>
<gene>
    <name evidence="6" type="primary">mutL</name>
    <name evidence="6" type="ORF">PN838_13300</name>
</gene>
<comment type="caution">
    <text evidence="6">The sequence shown here is derived from an EMBL/GenBank/DDBJ whole genome shotgun (WGS) entry which is preliminary data.</text>
</comment>
<evidence type="ECO:0000256" key="2">
    <source>
        <dbReference type="ARBA" id="ARBA00021975"/>
    </source>
</evidence>
<evidence type="ECO:0000256" key="1">
    <source>
        <dbReference type="ARBA" id="ARBA00006082"/>
    </source>
</evidence>
<dbReference type="InterPro" id="IPR038973">
    <property type="entry name" value="MutL/Mlh/Pms-like"/>
</dbReference>
<dbReference type="SUPFAM" id="SSF54211">
    <property type="entry name" value="Ribosomal protein S5 domain 2-like"/>
    <property type="match status" value="1"/>
</dbReference>
<dbReference type="NCBIfam" id="TIGR00585">
    <property type="entry name" value="mutl"/>
    <property type="match status" value="1"/>
</dbReference>
<dbReference type="PROSITE" id="PS00058">
    <property type="entry name" value="DNA_MISMATCH_REPAIR_1"/>
    <property type="match status" value="1"/>
</dbReference>
<dbReference type="Pfam" id="PF13589">
    <property type="entry name" value="HATPase_c_3"/>
    <property type="match status" value="1"/>
</dbReference>
<keyword evidence="6" id="KW-0540">Nuclease</keyword>
<dbReference type="Gene3D" id="3.30.230.10">
    <property type="match status" value="1"/>
</dbReference>
<evidence type="ECO:0000256" key="3">
    <source>
        <dbReference type="ARBA" id="ARBA00022763"/>
    </source>
</evidence>
<dbReference type="GO" id="GO:0004519">
    <property type="term" value="F:endonuclease activity"/>
    <property type="evidence" value="ECO:0007669"/>
    <property type="project" value="UniProtKB-KW"/>
</dbReference>
<keyword evidence="3" id="KW-0227">DNA damage</keyword>
<dbReference type="SUPFAM" id="SSF55874">
    <property type="entry name" value="ATPase domain of HSP90 chaperone/DNA topoisomerase II/histidine kinase"/>
    <property type="match status" value="1"/>
</dbReference>
<evidence type="ECO:0000313" key="6">
    <source>
        <dbReference type="EMBL" id="MDC2889570.1"/>
    </source>
</evidence>
<dbReference type="PANTHER" id="PTHR10073:SF12">
    <property type="entry name" value="DNA MISMATCH REPAIR PROTEIN MLH1"/>
    <property type="match status" value="1"/>
</dbReference>